<proteinExistence type="inferred from homology"/>
<dbReference type="OrthoDB" id="9804758at2"/>
<dbReference type="SMART" id="SM00852">
    <property type="entry name" value="MoCF_biosynth"/>
    <property type="match status" value="1"/>
</dbReference>
<dbReference type="InterPro" id="IPR005110">
    <property type="entry name" value="MoeA_linker/N"/>
</dbReference>
<evidence type="ECO:0000313" key="11">
    <source>
        <dbReference type="EMBL" id="OEF96974.1"/>
    </source>
</evidence>
<evidence type="ECO:0000256" key="3">
    <source>
        <dbReference type="ARBA" id="ARBA00010763"/>
    </source>
</evidence>
<name>A0A1E5G206_9FIRM</name>
<evidence type="ECO:0000256" key="1">
    <source>
        <dbReference type="ARBA" id="ARBA00002901"/>
    </source>
</evidence>
<dbReference type="Pfam" id="PF00994">
    <property type="entry name" value="MoCF_biosynth"/>
    <property type="match status" value="1"/>
</dbReference>
<keyword evidence="6 9" id="KW-0500">Molybdenum</keyword>
<evidence type="ECO:0000256" key="8">
    <source>
        <dbReference type="ARBA" id="ARBA00047317"/>
    </source>
</evidence>
<keyword evidence="12" id="KW-1185">Reference proteome</keyword>
<protein>
    <recommendedName>
        <fullName evidence="5 9">Molybdopterin molybdenumtransferase</fullName>
        <ecNumber evidence="4 9">2.10.1.1</ecNumber>
    </recommendedName>
</protein>
<dbReference type="Gene3D" id="3.90.105.10">
    <property type="entry name" value="Molybdopterin biosynthesis moea protein, domain 2"/>
    <property type="match status" value="1"/>
</dbReference>
<dbReference type="SUPFAM" id="SSF63882">
    <property type="entry name" value="MoeA N-terminal region -like"/>
    <property type="match status" value="1"/>
</dbReference>
<dbReference type="Gene3D" id="2.40.340.10">
    <property type="entry name" value="MoeA, C-terminal, domain IV"/>
    <property type="match status" value="1"/>
</dbReference>
<evidence type="ECO:0000256" key="2">
    <source>
        <dbReference type="ARBA" id="ARBA00005046"/>
    </source>
</evidence>
<dbReference type="Gene3D" id="3.40.980.10">
    <property type="entry name" value="MoaB/Mog-like domain"/>
    <property type="match status" value="1"/>
</dbReference>
<comment type="caution">
    <text evidence="11">The sequence shown here is derived from an EMBL/GenBank/DDBJ whole genome shotgun (WGS) entry which is preliminary data.</text>
</comment>
<gene>
    <name evidence="11" type="ORF">BHF68_05050</name>
</gene>
<dbReference type="GO" id="GO:0005829">
    <property type="term" value="C:cytosol"/>
    <property type="evidence" value="ECO:0007669"/>
    <property type="project" value="TreeGrafter"/>
</dbReference>
<evidence type="ECO:0000256" key="4">
    <source>
        <dbReference type="ARBA" id="ARBA00013269"/>
    </source>
</evidence>
<sequence length="426" mass="46208">MYKQYISVDEALQEIINHTPRANTEIVPLDQAVGRVLARDVVADTPVPSFAKSPLDGFAVRFEDVKTATKENPVALTVVEEIPAGHLPKVTLTLGQAARIMTGAPLPEGADTIIKFEDTSLVMSEKQHYEACGDKVTIFNVPKSAGNYAEIGEDINKGDVILNAGCVIEPAVIAVLATFGYAHVAVYTRPSAIVFASGDELVNVDDDPMPGKIRNSNSPSIAAQLQLWGANVDVGKIVQDQEEIIAATLIHALQRYQLVVTTGGVSVGDYDVMKDVFQKIGAEIIFWRVNMRPGTPMVVAKWDDKLIIGLSGNPSAAYISCELFVRAYVYKMQGRFDFWREPVTATLVEDVGKAVNQDRYLRAVANINQAGNLVVKPLAKQKSGILGNMIDANALVYVPADDNKIYKGDQVKVILLKAPKGESVND</sequence>
<dbReference type="GO" id="GO:0046872">
    <property type="term" value="F:metal ion binding"/>
    <property type="evidence" value="ECO:0007669"/>
    <property type="project" value="UniProtKB-UniRule"/>
</dbReference>
<dbReference type="SUPFAM" id="SSF63867">
    <property type="entry name" value="MoeA C-terminal domain-like"/>
    <property type="match status" value="1"/>
</dbReference>
<dbReference type="SUPFAM" id="SSF53218">
    <property type="entry name" value="Molybdenum cofactor biosynthesis proteins"/>
    <property type="match status" value="1"/>
</dbReference>
<dbReference type="Pfam" id="PF03454">
    <property type="entry name" value="MoeA_C"/>
    <property type="match status" value="1"/>
</dbReference>
<dbReference type="InterPro" id="IPR005111">
    <property type="entry name" value="MoeA_C_domain_IV"/>
</dbReference>
<keyword evidence="7 9" id="KW-0501">Molybdenum cofactor biosynthesis</keyword>
<dbReference type="NCBIfam" id="TIGR00177">
    <property type="entry name" value="molyb_syn"/>
    <property type="match status" value="1"/>
</dbReference>
<organism evidence="11 12">
    <name type="scientific">Desulfuribacillus alkaliarsenatis</name>
    <dbReference type="NCBI Taxonomy" id="766136"/>
    <lineage>
        <taxon>Bacteria</taxon>
        <taxon>Bacillati</taxon>
        <taxon>Bacillota</taxon>
        <taxon>Desulfuribacillia</taxon>
        <taxon>Desulfuribacillales</taxon>
        <taxon>Desulfuribacillaceae</taxon>
        <taxon>Desulfuribacillus</taxon>
    </lineage>
</organism>
<evidence type="ECO:0000259" key="10">
    <source>
        <dbReference type="SMART" id="SM00852"/>
    </source>
</evidence>
<keyword evidence="9" id="KW-0460">Magnesium</keyword>
<evidence type="ECO:0000256" key="6">
    <source>
        <dbReference type="ARBA" id="ARBA00022505"/>
    </source>
</evidence>
<dbReference type="NCBIfam" id="NF045515">
    <property type="entry name" value="Glp_gephyrin"/>
    <property type="match status" value="1"/>
</dbReference>
<dbReference type="EMBL" id="MIJE01000022">
    <property type="protein sequence ID" value="OEF96974.1"/>
    <property type="molecule type" value="Genomic_DNA"/>
</dbReference>
<dbReference type="STRING" id="766136.BHF68_05050"/>
<dbReference type="AlphaFoldDB" id="A0A1E5G206"/>
<dbReference type="InterPro" id="IPR036688">
    <property type="entry name" value="MoeA_C_domain_IV_sf"/>
</dbReference>
<dbReference type="InterPro" id="IPR001453">
    <property type="entry name" value="MoaB/Mog_dom"/>
</dbReference>
<keyword evidence="9" id="KW-0479">Metal-binding</keyword>
<dbReference type="RefSeq" id="WP_069643019.1">
    <property type="nucleotide sequence ID" value="NZ_MIJE01000022.1"/>
</dbReference>
<dbReference type="InterPro" id="IPR036425">
    <property type="entry name" value="MoaB/Mog-like_dom_sf"/>
</dbReference>
<comment type="pathway">
    <text evidence="2 9">Cofactor biosynthesis; molybdopterin biosynthesis.</text>
</comment>
<dbReference type="CDD" id="cd00887">
    <property type="entry name" value="MoeA"/>
    <property type="match status" value="1"/>
</dbReference>
<comment type="cofactor">
    <cofactor evidence="9">
        <name>Mg(2+)</name>
        <dbReference type="ChEBI" id="CHEBI:18420"/>
    </cofactor>
</comment>
<dbReference type="Gene3D" id="2.170.190.11">
    <property type="entry name" value="Molybdopterin biosynthesis moea protein, domain 3"/>
    <property type="match status" value="1"/>
</dbReference>
<comment type="function">
    <text evidence="1 9">Catalyzes the insertion of molybdate into adenylated molybdopterin with the concomitant release of AMP.</text>
</comment>
<evidence type="ECO:0000313" key="12">
    <source>
        <dbReference type="Proteomes" id="UP000094296"/>
    </source>
</evidence>
<keyword evidence="9" id="KW-0808">Transferase</keyword>
<reference evidence="11 12" key="1">
    <citation type="submission" date="2016-09" db="EMBL/GenBank/DDBJ databases">
        <title>Draft genome sequence for the type strain of Desulfuribacillus alkaliarsenatis AHT28, an obligately anaerobic, sulfidogenic bacterium isolated from Russian soda lake sediments.</title>
        <authorList>
            <person name="Abin C.A."/>
            <person name="Hollibaugh J.T."/>
        </authorList>
    </citation>
    <scope>NUCLEOTIDE SEQUENCE [LARGE SCALE GENOMIC DNA]</scope>
    <source>
        <strain evidence="11 12">AHT28</strain>
    </source>
</reference>
<comment type="similarity">
    <text evidence="3 9">Belongs to the MoeA family.</text>
</comment>
<comment type="catalytic activity">
    <reaction evidence="8">
        <text>adenylyl-molybdopterin + molybdate = Mo-molybdopterin + AMP + H(+)</text>
        <dbReference type="Rhea" id="RHEA:35047"/>
        <dbReference type="ChEBI" id="CHEBI:15378"/>
        <dbReference type="ChEBI" id="CHEBI:36264"/>
        <dbReference type="ChEBI" id="CHEBI:62727"/>
        <dbReference type="ChEBI" id="CHEBI:71302"/>
        <dbReference type="ChEBI" id="CHEBI:456215"/>
        <dbReference type="EC" id="2.10.1.1"/>
    </reaction>
</comment>
<dbReference type="InterPro" id="IPR036135">
    <property type="entry name" value="MoeA_linker/N_sf"/>
</dbReference>
<dbReference type="UniPathway" id="UPA00344"/>
<dbReference type="Proteomes" id="UP000094296">
    <property type="component" value="Unassembled WGS sequence"/>
</dbReference>
<evidence type="ECO:0000256" key="5">
    <source>
        <dbReference type="ARBA" id="ARBA00021108"/>
    </source>
</evidence>
<evidence type="ECO:0000256" key="7">
    <source>
        <dbReference type="ARBA" id="ARBA00023150"/>
    </source>
</evidence>
<dbReference type="PANTHER" id="PTHR10192">
    <property type="entry name" value="MOLYBDOPTERIN BIOSYNTHESIS PROTEIN"/>
    <property type="match status" value="1"/>
</dbReference>
<dbReference type="GO" id="GO:0006777">
    <property type="term" value="P:Mo-molybdopterin cofactor biosynthetic process"/>
    <property type="evidence" value="ECO:0007669"/>
    <property type="project" value="UniProtKB-UniRule"/>
</dbReference>
<dbReference type="Pfam" id="PF03453">
    <property type="entry name" value="MoeA_N"/>
    <property type="match status" value="1"/>
</dbReference>
<accession>A0A1E5G206</accession>
<dbReference type="GO" id="GO:0061599">
    <property type="term" value="F:molybdopterin molybdotransferase activity"/>
    <property type="evidence" value="ECO:0007669"/>
    <property type="project" value="UniProtKB-UniRule"/>
</dbReference>
<dbReference type="PANTHER" id="PTHR10192:SF5">
    <property type="entry name" value="GEPHYRIN"/>
    <property type="match status" value="1"/>
</dbReference>
<dbReference type="InterPro" id="IPR038987">
    <property type="entry name" value="MoeA-like"/>
</dbReference>
<evidence type="ECO:0000256" key="9">
    <source>
        <dbReference type="RuleBase" id="RU365090"/>
    </source>
</evidence>
<dbReference type="EC" id="2.10.1.1" evidence="4 9"/>
<feature type="domain" description="MoaB/Mog" evidence="10">
    <location>
        <begin position="193"/>
        <end position="331"/>
    </location>
</feature>